<organism evidence="14 15">
    <name type="scientific">Novipirellula artificiosorum</name>
    <dbReference type="NCBI Taxonomy" id="2528016"/>
    <lineage>
        <taxon>Bacteria</taxon>
        <taxon>Pseudomonadati</taxon>
        <taxon>Planctomycetota</taxon>
        <taxon>Planctomycetia</taxon>
        <taxon>Pirellulales</taxon>
        <taxon>Pirellulaceae</taxon>
        <taxon>Novipirellula</taxon>
    </lineage>
</organism>
<feature type="region of interest" description="Disordered" evidence="10">
    <location>
        <begin position="1"/>
        <end position="32"/>
    </location>
</feature>
<dbReference type="Pfam" id="PF01420">
    <property type="entry name" value="Methylase_S"/>
    <property type="match status" value="1"/>
</dbReference>
<comment type="similarity">
    <text evidence="1">Belongs to the N(4)/N(6)-methyltransferase family.</text>
</comment>
<feature type="domain" description="Type I restriction modification DNA specificity" evidence="11">
    <location>
        <begin position="585"/>
        <end position="703"/>
    </location>
</feature>
<dbReference type="GO" id="GO:0008170">
    <property type="term" value="F:N-methyltransferase activity"/>
    <property type="evidence" value="ECO:0007669"/>
    <property type="project" value="InterPro"/>
</dbReference>
<protein>
    <recommendedName>
        <fullName evidence="3">site-specific DNA-methyltransferase (adenine-specific)</fullName>
        <ecNumber evidence="3">2.1.1.72</ecNumber>
    </recommendedName>
</protein>
<dbReference type="Proteomes" id="UP000319143">
    <property type="component" value="Unassembled WGS sequence"/>
</dbReference>
<dbReference type="PRINTS" id="PR00507">
    <property type="entry name" value="N12N6MTFRASE"/>
</dbReference>
<evidence type="ECO:0000313" key="15">
    <source>
        <dbReference type="Proteomes" id="UP000319143"/>
    </source>
</evidence>
<dbReference type="AlphaFoldDB" id="A0A5C6DGF9"/>
<dbReference type="RefSeq" id="WP_146528343.1">
    <property type="nucleotide sequence ID" value="NZ_SJPV01000007.1"/>
</dbReference>
<dbReference type="EMBL" id="SJPV01000007">
    <property type="protein sequence ID" value="TWU34907.1"/>
    <property type="molecule type" value="Genomic_DNA"/>
</dbReference>
<dbReference type="SUPFAM" id="SSF116734">
    <property type="entry name" value="DNA methylase specificity domain"/>
    <property type="match status" value="1"/>
</dbReference>
<keyword evidence="5 14" id="KW-0808">Transferase</keyword>
<feature type="compositionally biased region" description="Low complexity" evidence="10">
    <location>
        <begin position="13"/>
        <end position="26"/>
    </location>
</feature>
<evidence type="ECO:0000256" key="7">
    <source>
        <dbReference type="ARBA" id="ARBA00022747"/>
    </source>
</evidence>
<dbReference type="PANTHER" id="PTHR42933:SF4">
    <property type="entry name" value="TYPE I RESTRICTION ENZYME ECOKI METHYLASE SUBUNIT"/>
    <property type="match status" value="1"/>
</dbReference>
<proteinExistence type="inferred from homology"/>
<dbReference type="EC" id="2.1.1.72" evidence="3"/>
<dbReference type="GO" id="GO:0009307">
    <property type="term" value="P:DNA restriction-modification system"/>
    <property type="evidence" value="ECO:0007669"/>
    <property type="project" value="UniProtKB-KW"/>
</dbReference>
<dbReference type="OrthoDB" id="9814572at2"/>
<evidence type="ECO:0000259" key="13">
    <source>
        <dbReference type="Pfam" id="PF12161"/>
    </source>
</evidence>
<feature type="domain" description="N6 adenine-specific DNA methyltransferase N-terminal" evidence="13">
    <location>
        <begin position="39"/>
        <end position="165"/>
    </location>
</feature>
<keyword evidence="15" id="KW-1185">Reference proteome</keyword>
<dbReference type="PANTHER" id="PTHR42933">
    <property type="entry name" value="SLR6095 PROTEIN"/>
    <property type="match status" value="1"/>
</dbReference>
<dbReference type="SUPFAM" id="SSF53335">
    <property type="entry name" value="S-adenosyl-L-methionine-dependent methyltransferases"/>
    <property type="match status" value="1"/>
</dbReference>
<dbReference type="PROSITE" id="PS00092">
    <property type="entry name" value="N6_MTASE"/>
    <property type="match status" value="1"/>
</dbReference>
<dbReference type="GO" id="GO:0009007">
    <property type="term" value="F:site-specific DNA-methyltransferase (adenine-specific) activity"/>
    <property type="evidence" value="ECO:0007669"/>
    <property type="project" value="UniProtKB-EC"/>
</dbReference>
<evidence type="ECO:0000256" key="5">
    <source>
        <dbReference type="ARBA" id="ARBA00022679"/>
    </source>
</evidence>
<reference evidence="14 15" key="1">
    <citation type="submission" date="2019-02" db="EMBL/GenBank/DDBJ databases">
        <title>Deep-cultivation of Planctomycetes and their phenomic and genomic characterization uncovers novel biology.</title>
        <authorList>
            <person name="Wiegand S."/>
            <person name="Jogler M."/>
            <person name="Boedeker C."/>
            <person name="Pinto D."/>
            <person name="Vollmers J."/>
            <person name="Rivas-Marin E."/>
            <person name="Kohn T."/>
            <person name="Peeters S.H."/>
            <person name="Heuer A."/>
            <person name="Rast P."/>
            <person name="Oberbeckmann S."/>
            <person name="Bunk B."/>
            <person name="Jeske O."/>
            <person name="Meyerdierks A."/>
            <person name="Storesund J.E."/>
            <person name="Kallscheuer N."/>
            <person name="Luecker S."/>
            <person name="Lage O.M."/>
            <person name="Pohl T."/>
            <person name="Merkel B.J."/>
            <person name="Hornburger P."/>
            <person name="Mueller R.-W."/>
            <person name="Bruemmer F."/>
            <person name="Labrenz M."/>
            <person name="Spormann A.M."/>
            <person name="Op Den Camp H."/>
            <person name="Overmann J."/>
            <person name="Amann R."/>
            <person name="Jetten M.S.M."/>
            <person name="Mascher T."/>
            <person name="Medema M.H."/>
            <person name="Devos D.P."/>
            <person name="Kaster A.-K."/>
            <person name="Ovreas L."/>
            <person name="Rohde M."/>
            <person name="Galperin M.Y."/>
            <person name="Jogler C."/>
        </authorList>
    </citation>
    <scope>NUCLEOTIDE SEQUENCE [LARGE SCALE GENOMIC DNA]</scope>
    <source>
        <strain evidence="14 15">Poly41</strain>
    </source>
</reference>
<comment type="caution">
    <text evidence="14">The sequence shown here is derived from an EMBL/GenBank/DDBJ whole genome shotgun (WGS) entry which is preliminary data.</text>
</comment>
<keyword evidence="7" id="KW-0680">Restriction system</keyword>
<keyword evidence="6" id="KW-0949">S-adenosyl-L-methionine</keyword>
<evidence type="ECO:0000259" key="11">
    <source>
        <dbReference type="Pfam" id="PF01420"/>
    </source>
</evidence>
<dbReference type="InterPro" id="IPR051537">
    <property type="entry name" value="DNA_Adenine_Mtase"/>
</dbReference>
<comment type="catalytic activity">
    <reaction evidence="9">
        <text>a 2'-deoxyadenosine in DNA + S-adenosyl-L-methionine = an N(6)-methyl-2'-deoxyadenosine in DNA + S-adenosyl-L-homocysteine + H(+)</text>
        <dbReference type="Rhea" id="RHEA:15197"/>
        <dbReference type="Rhea" id="RHEA-COMP:12418"/>
        <dbReference type="Rhea" id="RHEA-COMP:12419"/>
        <dbReference type="ChEBI" id="CHEBI:15378"/>
        <dbReference type="ChEBI" id="CHEBI:57856"/>
        <dbReference type="ChEBI" id="CHEBI:59789"/>
        <dbReference type="ChEBI" id="CHEBI:90615"/>
        <dbReference type="ChEBI" id="CHEBI:90616"/>
        <dbReference type="EC" id="2.1.1.72"/>
    </reaction>
</comment>
<dbReference type="Pfam" id="PF12161">
    <property type="entry name" value="HsdM_N"/>
    <property type="match status" value="1"/>
</dbReference>
<keyword evidence="8" id="KW-0238">DNA-binding</keyword>
<feature type="domain" description="DNA methylase adenine-specific" evidence="12">
    <location>
        <begin position="177"/>
        <end position="490"/>
    </location>
</feature>
<dbReference type="Pfam" id="PF02384">
    <property type="entry name" value="N6_Mtase"/>
    <property type="match status" value="1"/>
</dbReference>
<name>A0A5C6DGF9_9BACT</name>
<dbReference type="GO" id="GO:0032259">
    <property type="term" value="P:methylation"/>
    <property type="evidence" value="ECO:0007669"/>
    <property type="project" value="UniProtKB-KW"/>
</dbReference>
<evidence type="ECO:0000256" key="6">
    <source>
        <dbReference type="ARBA" id="ARBA00022691"/>
    </source>
</evidence>
<evidence type="ECO:0000256" key="8">
    <source>
        <dbReference type="ARBA" id="ARBA00023125"/>
    </source>
</evidence>
<evidence type="ECO:0000256" key="2">
    <source>
        <dbReference type="ARBA" id="ARBA00010923"/>
    </source>
</evidence>
<evidence type="ECO:0000256" key="10">
    <source>
        <dbReference type="SAM" id="MobiDB-lite"/>
    </source>
</evidence>
<evidence type="ECO:0000259" key="12">
    <source>
        <dbReference type="Pfam" id="PF02384"/>
    </source>
</evidence>
<keyword evidence="4 14" id="KW-0489">Methyltransferase</keyword>
<dbReference type="InterPro" id="IPR003356">
    <property type="entry name" value="DNA_methylase_A-5"/>
</dbReference>
<dbReference type="InterPro" id="IPR038333">
    <property type="entry name" value="T1MK-like_N_sf"/>
</dbReference>
<evidence type="ECO:0000256" key="9">
    <source>
        <dbReference type="ARBA" id="ARBA00047942"/>
    </source>
</evidence>
<dbReference type="GO" id="GO:0003677">
    <property type="term" value="F:DNA binding"/>
    <property type="evidence" value="ECO:0007669"/>
    <property type="project" value="UniProtKB-KW"/>
</dbReference>
<feature type="compositionally biased region" description="Basic residues" evidence="10">
    <location>
        <begin position="1"/>
        <end position="12"/>
    </location>
</feature>
<evidence type="ECO:0000256" key="1">
    <source>
        <dbReference type="ARBA" id="ARBA00006594"/>
    </source>
</evidence>
<dbReference type="InterPro" id="IPR044946">
    <property type="entry name" value="Restrct_endonuc_typeI_TRD_sf"/>
</dbReference>
<dbReference type="CDD" id="cd17260">
    <property type="entry name" value="RMtype1_S_EcoEI-TRD1-CR1_like"/>
    <property type="match status" value="1"/>
</dbReference>
<comment type="similarity">
    <text evidence="2">Belongs to the type-I restriction system S methylase family.</text>
</comment>
<dbReference type="InterPro" id="IPR002052">
    <property type="entry name" value="DNA_methylase_N6_adenine_CS"/>
</dbReference>
<dbReference type="InterPro" id="IPR022749">
    <property type="entry name" value="D12N6_MeTrfase_N"/>
</dbReference>
<dbReference type="InterPro" id="IPR000055">
    <property type="entry name" value="Restrct_endonuc_typeI_TRD"/>
</dbReference>
<dbReference type="Gene3D" id="3.40.50.150">
    <property type="entry name" value="Vaccinia Virus protein VP39"/>
    <property type="match status" value="1"/>
</dbReference>
<evidence type="ECO:0000313" key="14">
    <source>
        <dbReference type="EMBL" id="TWU34907.1"/>
    </source>
</evidence>
<dbReference type="Gene3D" id="1.20.1260.30">
    <property type="match status" value="1"/>
</dbReference>
<dbReference type="InterPro" id="IPR029063">
    <property type="entry name" value="SAM-dependent_MTases_sf"/>
</dbReference>
<dbReference type="Gene3D" id="3.90.220.20">
    <property type="entry name" value="DNA methylase specificity domains"/>
    <property type="match status" value="2"/>
</dbReference>
<gene>
    <name evidence="14" type="ORF">Poly41_40500</name>
</gene>
<accession>A0A5C6DGF9</accession>
<evidence type="ECO:0000256" key="3">
    <source>
        <dbReference type="ARBA" id="ARBA00011900"/>
    </source>
</evidence>
<evidence type="ECO:0000256" key="4">
    <source>
        <dbReference type="ARBA" id="ARBA00022603"/>
    </source>
</evidence>
<sequence>MAKKKATKKKNATTKAVAKKSAAPKTNGSVDHRRQEVGQIVKNACNQLNSEGVDARNYVEQLAWLFFLKAFDEAETRREEEAAFDDEPYDRRLAGEYAWSSWASKTDHPDEMLEFVDRKLWIKLTSPDPKKGLGDDPMAERFRRIFDNVRNYCRRGASFARVVQQVNRLHFSSDTDVHVLSEIYEDLLNRVAADSAGYAGEFYTQRHIIRAMIEVVKPQVGKKVYDPCFGTCGFLGEAADYMVDANRNPKARNLSGRDLEKLQSGTFYGMEIKPLTYLLGTMNMILHGIESANLELGNTLEVHNQNVAEKDKYDVILSNPPYGGKMASELQTNFRVRSGATECLFLQHIMRNLAKGGRAAVIVPEGVVTQENASQKIRKELLEQFNVHTVLSLPAGCFLPYTNVKTNVLFFDRPTKTPTTGKLQTKEVWFYELTNDGFECKTSRKPMDGTQFPDFLSKLHSRDDSERSWCTSIDDIVAKGYDLSARNPHRNDELDTRQLDEVLDLTVSNESKVQELLGEIVDIVGQASTSPQWPSKKLSCVTQINPRRPASLRDLPDGHAVSFVPMPAVDQYKGAIVGAEVRPYAEVKKGFTYFSEGDVIFAKITPCMQNGKCAVARNLSNELGFGSTEFHVVRPMADVIEAEWIWHFLRQKPLRVEATHHFRGAVGQQRVPASYIEEIQIPIPELPEQQRVLRLIHSIFNRLSDVESLKAEVCGSRVYLESLRDAVLRKAFAGEL</sequence>